<evidence type="ECO:0000313" key="11">
    <source>
        <dbReference type="Proteomes" id="UP000230828"/>
    </source>
</evidence>
<evidence type="ECO:0000256" key="7">
    <source>
        <dbReference type="ARBA" id="ARBA00048743"/>
    </source>
</evidence>
<dbReference type="PANTHER" id="PTHR10344">
    <property type="entry name" value="THYMIDYLATE KINASE"/>
    <property type="match status" value="1"/>
</dbReference>
<feature type="domain" description="Thymidylate kinase-like" evidence="9">
    <location>
        <begin position="9"/>
        <end position="185"/>
    </location>
</feature>
<dbReference type="PANTHER" id="PTHR10344:SF4">
    <property type="entry name" value="UMP-CMP KINASE 2, MITOCHONDRIAL"/>
    <property type="match status" value="1"/>
</dbReference>
<dbReference type="GO" id="GO:0006235">
    <property type="term" value="P:dTTP biosynthetic process"/>
    <property type="evidence" value="ECO:0007669"/>
    <property type="project" value="UniProtKB-UniRule"/>
</dbReference>
<accession>A0A2H0R0U5</accession>
<dbReference type="EC" id="2.7.4.9" evidence="8"/>
<evidence type="ECO:0000259" key="9">
    <source>
        <dbReference type="Pfam" id="PF02223"/>
    </source>
</evidence>
<dbReference type="Gene3D" id="3.40.50.300">
    <property type="entry name" value="P-loop containing nucleotide triphosphate hydrolases"/>
    <property type="match status" value="1"/>
</dbReference>
<dbReference type="InterPro" id="IPR027417">
    <property type="entry name" value="P-loop_NTPase"/>
</dbReference>
<evidence type="ECO:0000256" key="2">
    <source>
        <dbReference type="ARBA" id="ARBA00022679"/>
    </source>
</evidence>
<evidence type="ECO:0000256" key="3">
    <source>
        <dbReference type="ARBA" id="ARBA00022727"/>
    </source>
</evidence>
<keyword evidence="6 8" id="KW-0067">ATP-binding</keyword>
<dbReference type="GO" id="GO:0005829">
    <property type="term" value="C:cytosol"/>
    <property type="evidence" value="ECO:0007669"/>
    <property type="project" value="TreeGrafter"/>
</dbReference>
<feature type="binding site" evidence="8">
    <location>
        <begin position="11"/>
        <end position="18"/>
    </location>
    <ligand>
        <name>ATP</name>
        <dbReference type="ChEBI" id="CHEBI:30616"/>
    </ligand>
</feature>
<dbReference type="InterPro" id="IPR018095">
    <property type="entry name" value="Thymidylate_kin_CS"/>
</dbReference>
<dbReference type="GO" id="GO:0004798">
    <property type="term" value="F:dTMP kinase activity"/>
    <property type="evidence" value="ECO:0007669"/>
    <property type="project" value="UniProtKB-UniRule"/>
</dbReference>
<evidence type="ECO:0000256" key="8">
    <source>
        <dbReference type="HAMAP-Rule" id="MF_00165"/>
    </source>
</evidence>
<dbReference type="EMBL" id="PCXM01000026">
    <property type="protein sequence ID" value="PIR40141.1"/>
    <property type="molecule type" value="Genomic_DNA"/>
</dbReference>
<sequence length="191" mass="22377">MNIGKFFVLEGLDGSGKTTVINCLREEFPDFLYTREPGGSVFGEKIRKVLLDQESKDVPALPLLLSFMSARASHFQEVIVPAVRAGKTVVSDRFDASTFAFQLHGQEHIELNSLFWELRNKILPAETEFWPRYIYLRMEPEVAERRRRKRKKQLTTRRIWRILFLKKEVKSVYNLTFKCLRVFTIPTNFTS</sequence>
<keyword evidence="2 8" id="KW-0808">Transferase</keyword>
<evidence type="ECO:0000313" key="10">
    <source>
        <dbReference type="EMBL" id="PIR40141.1"/>
    </source>
</evidence>
<comment type="function">
    <text evidence="8">Phosphorylation of dTMP to form dTDP in both de novo and salvage pathways of dTTP synthesis.</text>
</comment>
<evidence type="ECO:0000256" key="6">
    <source>
        <dbReference type="ARBA" id="ARBA00022840"/>
    </source>
</evidence>
<keyword evidence="3 8" id="KW-0545">Nucleotide biosynthesis</keyword>
<dbReference type="Proteomes" id="UP000230828">
    <property type="component" value="Unassembled WGS sequence"/>
</dbReference>
<dbReference type="GO" id="GO:0006233">
    <property type="term" value="P:dTDP biosynthetic process"/>
    <property type="evidence" value="ECO:0007669"/>
    <property type="project" value="InterPro"/>
</dbReference>
<keyword evidence="5 8" id="KW-0418">Kinase</keyword>
<evidence type="ECO:0000256" key="5">
    <source>
        <dbReference type="ARBA" id="ARBA00022777"/>
    </source>
</evidence>
<organism evidence="10 11">
    <name type="scientific">Candidatus Zambryskibacteria bacterium CG10_big_fil_rev_8_21_14_0_10_34_34</name>
    <dbReference type="NCBI Taxonomy" id="1975114"/>
    <lineage>
        <taxon>Bacteria</taxon>
        <taxon>Candidatus Zambryskiibacteriota</taxon>
    </lineage>
</organism>
<dbReference type="GO" id="GO:0005524">
    <property type="term" value="F:ATP binding"/>
    <property type="evidence" value="ECO:0007669"/>
    <property type="project" value="UniProtKB-UniRule"/>
</dbReference>
<dbReference type="GO" id="GO:0006227">
    <property type="term" value="P:dUDP biosynthetic process"/>
    <property type="evidence" value="ECO:0007669"/>
    <property type="project" value="TreeGrafter"/>
</dbReference>
<evidence type="ECO:0000256" key="4">
    <source>
        <dbReference type="ARBA" id="ARBA00022741"/>
    </source>
</evidence>
<comment type="similarity">
    <text evidence="1 8">Belongs to the thymidylate kinase family.</text>
</comment>
<dbReference type="SUPFAM" id="SSF52540">
    <property type="entry name" value="P-loop containing nucleoside triphosphate hydrolases"/>
    <property type="match status" value="1"/>
</dbReference>
<comment type="catalytic activity">
    <reaction evidence="7 8">
        <text>dTMP + ATP = dTDP + ADP</text>
        <dbReference type="Rhea" id="RHEA:13517"/>
        <dbReference type="ChEBI" id="CHEBI:30616"/>
        <dbReference type="ChEBI" id="CHEBI:58369"/>
        <dbReference type="ChEBI" id="CHEBI:63528"/>
        <dbReference type="ChEBI" id="CHEBI:456216"/>
        <dbReference type="EC" id="2.7.4.9"/>
    </reaction>
</comment>
<dbReference type="AlphaFoldDB" id="A0A2H0R0U5"/>
<protein>
    <recommendedName>
        <fullName evidence="8">Thymidylate kinase</fullName>
        <ecNumber evidence="8">2.7.4.9</ecNumber>
    </recommendedName>
    <alternativeName>
        <fullName evidence="8">dTMP kinase</fullName>
    </alternativeName>
</protein>
<dbReference type="PROSITE" id="PS01331">
    <property type="entry name" value="THYMIDYLATE_KINASE"/>
    <property type="match status" value="1"/>
</dbReference>
<dbReference type="Pfam" id="PF02223">
    <property type="entry name" value="Thymidylate_kin"/>
    <property type="match status" value="1"/>
</dbReference>
<dbReference type="CDD" id="cd01672">
    <property type="entry name" value="TMPK"/>
    <property type="match status" value="1"/>
</dbReference>
<dbReference type="HAMAP" id="MF_00165">
    <property type="entry name" value="Thymidylate_kinase"/>
    <property type="match status" value="1"/>
</dbReference>
<reference evidence="10 11" key="1">
    <citation type="submission" date="2017-09" db="EMBL/GenBank/DDBJ databases">
        <title>Depth-based differentiation of microbial function through sediment-hosted aquifers and enrichment of novel symbionts in the deep terrestrial subsurface.</title>
        <authorList>
            <person name="Probst A.J."/>
            <person name="Ladd B."/>
            <person name="Jarett J.K."/>
            <person name="Geller-Mcgrath D.E."/>
            <person name="Sieber C.M."/>
            <person name="Emerson J.B."/>
            <person name="Anantharaman K."/>
            <person name="Thomas B.C."/>
            <person name="Malmstrom R."/>
            <person name="Stieglmeier M."/>
            <person name="Klingl A."/>
            <person name="Woyke T."/>
            <person name="Ryan C.M."/>
            <person name="Banfield J.F."/>
        </authorList>
    </citation>
    <scope>NUCLEOTIDE SEQUENCE [LARGE SCALE GENOMIC DNA]</scope>
    <source>
        <strain evidence="10">CG10_big_fil_rev_8_21_14_0_10_34_34</strain>
    </source>
</reference>
<proteinExistence type="inferred from homology"/>
<dbReference type="InterPro" id="IPR018094">
    <property type="entry name" value="Thymidylate_kinase"/>
</dbReference>
<dbReference type="NCBIfam" id="TIGR00041">
    <property type="entry name" value="DTMP_kinase"/>
    <property type="match status" value="1"/>
</dbReference>
<comment type="caution">
    <text evidence="10">The sequence shown here is derived from an EMBL/GenBank/DDBJ whole genome shotgun (WGS) entry which is preliminary data.</text>
</comment>
<gene>
    <name evidence="8 10" type="primary">tmk</name>
    <name evidence="10" type="ORF">COV33_01455</name>
</gene>
<name>A0A2H0R0U5_9BACT</name>
<evidence type="ECO:0000256" key="1">
    <source>
        <dbReference type="ARBA" id="ARBA00009776"/>
    </source>
</evidence>
<keyword evidence="4 8" id="KW-0547">Nucleotide-binding</keyword>
<dbReference type="InterPro" id="IPR039430">
    <property type="entry name" value="Thymidylate_kin-like_dom"/>
</dbReference>